<dbReference type="AlphaFoldDB" id="A0A382HHD8"/>
<protein>
    <submittedName>
        <fullName evidence="1">Uncharacterized protein</fullName>
    </submittedName>
</protein>
<gene>
    <name evidence="1" type="ORF">METZ01_LOCUS239436</name>
</gene>
<organism evidence="1">
    <name type="scientific">marine metagenome</name>
    <dbReference type="NCBI Taxonomy" id="408172"/>
    <lineage>
        <taxon>unclassified sequences</taxon>
        <taxon>metagenomes</taxon>
        <taxon>ecological metagenomes</taxon>
    </lineage>
</organism>
<accession>A0A382HHD8</accession>
<evidence type="ECO:0000313" key="1">
    <source>
        <dbReference type="EMBL" id="SVB86582.1"/>
    </source>
</evidence>
<sequence length="31" mass="3425">MNPGDELFVAAIYALNLDSDNRCSKCVHSKL</sequence>
<name>A0A382HHD8_9ZZZZ</name>
<dbReference type="EMBL" id="UINC01061227">
    <property type="protein sequence ID" value="SVB86582.1"/>
    <property type="molecule type" value="Genomic_DNA"/>
</dbReference>
<feature type="non-terminal residue" evidence="1">
    <location>
        <position position="31"/>
    </location>
</feature>
<proteinExistence type="predicted"/>
<reference evidence="1" key="1">
    <citation type="submission" date="2018-05" db="EMBL/GenBank/DDBJ databases">
        <authorList>
            <person name="Lanie J.A."/>
            <person name="Ng W.-L."/>
            <person name="Kazmierczak K.M."/>
            <person name="Andrzejewski T.M."/>
            <person name="Davidsen T.M."/>
            <person name="Wayne K.J."/>
            <person name="Tettelin H."/>
            <person name="Glass J.I."/>
            <person name="Rusch D."/>
            <person name="Podicherti R."/>
            <person name="Tsui H.-C.T."/>
            <person name="Winkler M.E."/>
        </authorList>
    </citation>
    <scope>NUCLEOTIDE SEQUENCE</scope>
</reference>